<dbReference type="InterPro" id="IPR010827">
    <property type="entry name" value="BamA/TamA_POTRA"/>
</dbReference>
<evidence type="ECO:0000256" key="5">
    <source>
        <dbReference type="ARBA" id="ARBA00023136"/>
    </source>
</evidence>
<evidence type="ECO:0000256" key="4">
    <source>
        <dbReference type="ARBA" id="ARBA00022729"/>
    </source>
</evidence>
<evidence type="ECO:0000256" key="1">
    <source>
        <dbReference type="ARBA" id="ARBA00004370"/>
    </source>
</evidence>
<dbReference type="InterPro" id="IPR039910">
    <property type="entry name" value="D15-like"/>
</dbReference>
<feature type="domain" description="POTRA" evidence="8">
    <location>
        <begin position="191"/>
        <end position="265"/>
    </location>
</feature>
<organism evidence="9 10">
    <name type="scientific">Noviherbaspirillum galbum</name>
    <dbReference type="NCBI Taxonomy" id="2709383"/>
    <lineage>
        <taxon>Bacteria</taxon>
        <taxon>Pseudomonadati</taxon>
        <taxon>Pseudomonadota</taxon>
        <taxon>Betaproteobacteria</taxon>
        <taxon>Burkholderiales</taxon>
        <taxon>Oxalobacteraceae</taxon>
        <taxon>Noviherbaspirillum</taxon>
    </lineage>
</organism>
<name>A0A6B3SKB9_9BURK</name>
<dbReference type="PANTHER" id="PTHR12815:SF47">
    <property type="entry name" value="TRANSLOCATION AND ASSEMBLY MODULE SUBUNIT TAMA"/>
    <property type="match status" value="1"/>
</dbReference>
<dbReference type="Pfam" id="PF07244">
    <property type="entry name" value="POTRA"/>
    <property type="match status" value="1"/>
</dbReference>
<accession>A0A6B3SKB9</accession>
<evidence type="ECO:0000313" key="9">
    <source>
        <dbReference type="EMBL" id="NEX60998.1"/>
    </source>
</evidence>
<dbReference type="AlphaFoldDB" id="A0A6B3SKB9"/>
<evidence type="ECO:0000256" key="7">
    <source>
        <dbReference type="SAM" id="SignalP"/>
    </source>
</evidence>
<dbReference type="EMBL" id="JAAIVB010000025">
    <property type="protein sequence ID" value="NEX60998.1"/>
    <property type="molecule type" value="Genomic_DNA"/>
</dbReference>
<comment type="subcellular location">
    <subcellularLocation>
        <location evidence="1">Membrane</location>
    </subcellularLocation>
</comment>
<evidence type="ECO:0000259" key="8">
    <source>
        <dbReference type="PROSITE" id="PS51779"/>
    </source>
</evidence>
<dbReference type="PANTHER" id="PTHR12815">
    <property type="entry name" value="SORTING AND ASSEMBLY MACHINERY SAMM50 PROTEIN FAMILY MEMBER"/>
    <property type="match status" value="1"/>
</dbReference>
<dbReference type="Gene3D" id="3.10.20.310">
    <property type="entry name" value="membrane protein fhac"/>
    <property type="match status" value="2"/>
</dbReference>
<dbReference type="Pfam" id="PF01103">
    <property type="entry name" value="Omp85"/>
    <property type="match status" value="1"/>
</dbReference>
<gene>
    <name evidence="9" type="ORF">G3574_07910</name>
</gene>
<reference evidence="9 10" key="1">
    <citation type="submission" date="2020-02" db="EMBL/GenBank/DDBJ databases">
        <authorList>
            <person name="Kim M.K."/>
        </authorList>
    </citation>
    <scope>NUCLEOTIDE SEQUENCE [LARGE SCALE GENOMIC DNA]</scope>
    <source>
        <strain evidence="9 10">17J57-3</strain>
    </source>
</reference>
<evidence type="ECO:0000256" key="3">
    <source>
        <dbReference type="ARBA" id="ARBA00022692"/>
    </source>
</evidence>
<dbReference type="Gene3D" id="2.40.160.50">
    <property type="entry name" value="membrane protein fhac: a member of the omp85/tpsb transporter family"/>
    <property type="match status" value="1"/>
</dbReference>
<sequence>MNRLLAGMIACMFATCAHARYAVELDAPRSVRKLLQENLDLMRYQDRDDLNADQLDYLLATTEEQVRKLTSTIGFFAPKTRLDVDRAGATPRIRIGVDPGKQTRVANLDIGIKGDVVSAHPEQAAEVRTRWQEERGKPFTQEGWESAKQEGLARLQSRRYAAASITNSEARAYPDLGEADLQADYDSGPAFHLGGISVSGLRRYPEGIIRNVNPLEPGEEYSAGRLVELQRQIQRLPYFSNAEVSLERDPAKAAAAPVNVRISEYPEHRVRAGFGYGTDTGAHLEGRYSYNNLFGRAWVFDSQVRIEQRRQTMAAEVSMPPSPGAWVNSARVSAERTTLEGVDLRTRRAGLRRARSSDKRDFAYTLDYYSDQLSQESGAVLPEGTVVLPGTHQAVVAGLAMTRRQVDDPRYPRRGYIASVEAGVAIKGLLTDQTFARVYGQARQYFPVGRTDAVIVRGELGAVISSQGNAAIPASLLFRTGGTESVRGYRFQSIGNTQGGVVYPTRYVASGGAEYQHWFTAQWGAAAFYDVGTATDQWSGKRFFHGVGAGARWRSPVGVINADLAYGLQEGGGIRPHLSLGIVF</sequence>
<dbReference type="PROSITE" id="PS51779">
    <property type="entry name" value="POTRA"/>
    <property type="match status" value="1"/>
</dbReference>
<keyword evidence="2" id="KW-1134">Transmembrane beta strand</keyword>
<keyword evidence="3" id="KW-0812">Transmembrane</keyword>
<feature type="chain" id="PRO_5025689487" evidence="7">
    <location>
        <begin position="20"/>
        <end position="584"/>
    </location>
</feature>
<keyword evidence="6" id="KW-0998">Cell outer membrane</keyword>
<protein>
    <submittedName>
        <fullName evidence="9">Outer membrane protein assembly factor</fullName>
    </submittedName>
</protein>
<keyword evidence="10" id="KW-1185">Reference proteome</keyword>
<dbReference type="GO" id="GO:0019867">
    <property type="term" value="C:outer membrane"/>
    <property type="evidence" value="ECO:0007669"/>
    <property type="project" value="InterPro"/>
</dbReference>
<dbReference type="Proteomes" id="UP000482155">
    <property type="component" value="Unassembled WGS sequence"/>
</dbReference>
<evidence type="ECO:0000313" key="10">
    <source>
        <dbReference type="Proteomes" id="UP000482155"/>
    </source>
</evidence>
<comment type="caution">
    <text evidence="9">The sequence shown here is derived from an EMBL/GenBank/DDBJ whole genome shotgun (WGS) entry which is preliminary data.</text>
</comment>
<proteinExistence type="predicted"/>
<dbReference type="RefSeq" id="WP_163961780.1">
    <property type="nucleotide sequence ID" value="NZ_JAAIVB010000025.1"/>
</dbReference>
<feature type="signal peptide" evidence="7">
    <location>
        <begin position="1"/>
        <end position="19"/>
    </location>
</feature>
<dbReference type="InterPro" id="IPR000184">
    <property type="entry name" value="Bac_surfAg_D15"/>
</dbReference>
<dbReference type="InterPro" id="IPR034746">
    <property type="entry name" value="POTRA"/>
</dbReference>
<evidence type="ECO:0000256" key="2">
    <source>
        <dbReference type="ARBA" id="ARBA00022452"/>
    </source>
</evidence>
<evidence type="ECO:0000256" key="6">
    <source>
        <dbReference type="ARBA" id="ARBA00023237"/>
    </source>
</evidence>
<keyword evidence="4 7" id="KW-0732">Signal</keyword>
<keyword evidence="5" id="KW-0472">Membrane</keyword>